<dbReference type="PANTHER" id="PTHR10174:SF216">
    <property type="entry name" value="CRAL-TRIO DOMAIN-CONTAINING PROTEIN-RELATED"/>
    <property type="match status" value="1"/>
</dbReference>
<dbReference type="EMBL" id="JAPXFL010000002">
    <property type="protein sequence ID" value="KAK9510185.1"/>
    <property type="molecule type" value="Genomic_DNA"/>
</dbReference>
<dbReference type="SUPFAM" id="SSF46938">
    <property type="entry name" value="CRAL/TRIO N-terminal domain"/>
    <property type="match status" value="1"/>
</dbReference>
<gene>
    <name evidence="2" type="ORF">O3M35_005024</name>
</gene>
<protein>
    <recommendedName>
        <fullName evidence="1">CRAL-TRIO domain-containing protein</fullName>
    </recommendedName>
</protein>
<dbReference type="InterPro" id="IPR001251">
    <property type="entry name" value="CRAL-TRIO_dom"/>
</dbReference>
<name>A0AAW1DJD8_9HEMI</name>
<dbReference type="PANTHER" id="PTHR10174">
    <property type="entry name" value="ALPHA-TOCOPHEROL TRANSFER PROTEIN-RELATED"/>
    <property type="match status" value="1"/>
</dbReference>
<dbReference type="InterPro" id="IPR036273">
    <property type="entry name" value="CRAL/TRIO_N_dom_sf"/>
</dbReference>
<dbReference type="PROSITE" id="PS50191">
    <property type="entry name" value="CRAL_TRIO"/>
    <property type="match status" value="1"/>
</dbReference>
<evidence type="ECO:0000313" key="2">
    <source>
        <dbReference type="EMBL" id="KAK9510185.1"/>
    </source>
</evidence>
<dbReference type="Pfam" id="PF00650">
    <property type="entry name" value="CRAL_TRIO"/>
    <property type="match status" value="1"/>
</dbReference>
<dbReference type="InterPro" id="IPR036865">
    <property type="entry name" value="CRAL-TRIO_dom_sf"/>
</dbReference>
<dbReference type="SMART" id="SM00516">
    <property type="entry name" value="SEC14"/>
    <property type="match status" value="1"/>
</dbReference>
<dbReference type="AlphaFoldDB" id="A0AAW1DJD8"/>
<dbReference type="GO" id="GO:0016020">
    <property type="term" value="C:membrane"/>
    <property type="evidence" value="ECO:0007669"/>
    <property type="project" value="TreeGrafter"/>
</dbReference>
<dbReference type="SUPFAM" id="SSF52087">
    <property type="entry name" value="CRAL/TRIO domain"/>
    <property type="match status" value="1"/>
</dbReference>
<dbReference type="GO" id="GO:1902936">
    <property type="term" value="F:phosphatidylinositol bisphosphate binding"/>
    <property type="evidence" value="ECO:0007669"/>
    <property type="project" value="TreeGrafter"/>
</dbReference>
<sequence length="326" mass="38171">MTEYKTTLERMIAEENPNNDKISEKVLKELNYSKKQLESDLVHLKEWLKDQHHLPACRLKECDNFLCHYLTGCKGSIEKAKRKLDAYYSLRGKSEVYSNRDPMDEEYKKIWDTSVSITVPKYDENTTECVFINKLLTSEIHPNFLLNTLKIAINMQEAAIRLEAIIRPCIAIFDYSNYTPAHAALFSPAVTKDYIYIAQNLFPSRMRKVLFINVPSYLEIIVNTVFKPFITKKLRERFIVTTEGWEIVPQHVNKALIPKDLGGDLKYTVQEIKDAINEYQIVHHDWWINEFNERTDESKRINNDYKYKGDDSQFGVQGTLKKLVID</sequence>
<dbReference type="CDD" id="cd00170">
    <property type="entry name" value="SEC14"/>
    <property type="match status" value="1"/>
</dbReference>
<feature type="domain" description="CRAL-TRIO" evidence="1">
    <location>
        <begin position="162"/>
        <end position="269"/>
    </location>
</feature>
<comment type="caution">
    <text evidence="2">The sequence shown here is derived from an EMBL/GenBank/DDBJ whole genome shotgun (WGS) entry which is preliminary data.</text>
</comment>
<dbReference type="PRINTS" id="PR00180">
    <property type="entry name" value="CRETINALDHBP"/>
</dbReference>
<dbReference type="Proteomes" id="UP001461498">
    <property type="component" value="Unassembled WGS sequence"/>
</dbReference>
<accession>A0AAW1DJD8</accession>
<proteinExistence type="predicted"/>
<keyword evidence="3" id="KW-1185">Reference proteome</keyword>
<evidence type="ECO:0000259" key="1">
    <source>
        <dbReference type="PROSITE" id="PS50191"/>
    </source>
</evidence>
<dbReference type="Gene3D" id="1.10.8.20">
    <property type="entry name" value="N-terminal domain of phosphatidylinositol transfer protein sec14p"/>
    <property type="match status" value="1"/>
</dbReference>
<reference evidence="2 3" key="1">
    <citation type="submission" date="2022-12" db="EMBL/GenBank/DDBJ databases">
        <title>Chromosome-level genome assembly of true bugs.</title>
        <authorList>
            <person name="Ma L."/>
            <person name="Li H."/>
        </authorList>
    </citation>
    <scope>NUCLEOTIDE SEQUENCE [LARGE SCALE GENOMIC DNA]</scope>
    <source>
        <strain evidence="2">Lab_2022b</strain>
    </source>
</reference>
<organism evidence="2 3">
    <name type="scientific">Rhynocoris fuscipes</name>
    <dbReference type="NCBI Taxonomy" id="488301"/>
    <lineage>
        <taxon>Eukaryota</taxon>
        <taxon>Metazoa</taxon>
        <taxon>Ecdysozoa</taxon>
        <taxon>Arthropoda</taxon>
        <taxon>Hexapoda</taxon>
        <taxon>Insecta</taxon>
        <taxon>Pterygota</taxon>
        <taxon>Neoptera</taxon>
        <taxon>Paraneoptera</taxon>
        <taxon>Hemiptera</taxon>
        <taxon>Heteroptera</taxon>
        <taxon>Panheteroptera</taxon>
        <taxon>Cimicomorpha</taxon>
        <taxon>Reduviidae</taxon>
        <taxon>Harpactorinae</taxon>
        <taxon>Harpactorini</taxon>
        <taxon>Rhynocoris</taxon>
    </lineage>
</organism>
<evidence type="ECO:0000313" key="3">
    <source>
        <dbReference type="Proteomes" id="UP001461498"/>
    </source>
</evidence>
<dbReference type="Gene3D" id="3.40.525.10">
    <property type="entry name" value="CRAL-TRIO lipid binding domain"/>
    <property type="match status" value="1"/>
</dbReference>